<protein>
    <submittedName>
        <fullName evidence="1">DUF393 domain-containing protein</fullName>
    </submittedName>
</protein>
<comment type="caution">
    <text evidence="1">The sequence shown here is derived from an EMBL/GenBank/DDBJ whole genome shotgun (WGS) entry which is preliminary data.</text>
</comment>
<dbReference type="PANTHER" id="PTHR34290:SF2">
    <property type="entry name" value="OS04G0668800 PROTEIN"/>
    <property type="match status" value="1"/>
</dbReference>
<dbReference type="InterPro" id="IPR007263">
    <property type="entry name" value="DCC1-like"/>
</dbReference>
<dbReference type="OrthoDB" id="5294764at2"/>
<sequence>MGEFGQYVRESSVDTHRTSHLGKVVIFYDGGCPLCVKEMRHLKQCDQHNTVVFENINADDFNRRYPNIDPVAANRFLHGIDKQGREIYGLDVTYAAWQAVGKGAYIAPLRWPGIRWVADRVYLLFAKHRNRISRWLTGQERCEQCNL</sequence>
<dbReference type="GO" id="GO:0015035">
    <property type="term" value="F:protein-disulfide reductase activity"/>
    <property type="evidence" value="ECO:0007669"/>
    <property type="project" value="InterPro"/>
</dbReference>
<dbReference type="EMBL" id="PIPV01000002">
    <property type="protein sequence ID" value="RUO57561.1"/>
    <property type="molecule type" value="Genomic_DNA"/>
</dbReference>
<accession>A0A432Y9H6</accession>
<dbReference type="SUPFAM" id="SSF52833">
    <property type="entry name" value="Thioredoxin-like"/>
    <property type="match status" value="1"/>
</dbReference>
<gene>
    <name evidence="1" type="ORF">CWE25_03600</name>
</gene>
<dbReference type="Pfam" id="PF04134">
    <property type="entry name" value="DCC1-like"/>
    <property type="match status" value="1"/>
</dbReference>
<reference evidence="2" key="1">
    <citation type="journal article" date="2018" name="Front. Microbiol.">
        <title>Genome-Based Analysis Reveals the Taxonomy and Diversity of the Family Idiomarinaceae.</title>
        <authorList>
            <person name="Liu Y."/>
            <person name="Lai Q."/>
            <person name="Shao Z."/>
        </authorList>
    </citation>
    <scope>NUCLEOTIDE SEQUENCE [LARGE SCALE GENOMIC DNA]</scope>
    <source>
        <strain evidence="2">F23</strain>
    </source>
</reference>
<evidence type="ECO:0000313" key="1">
    <source>
        <dbReference type="EMBL" id="RUO57561.1"/>
    </source>
</evidence>
<keyword evidence="2" id="KW-1185">Reference proteome</keyword>
<name>A0A432Y9H6_9GAMM</name>
<proteinExistence type="predicted"/>
<dbReference type="Proteomes" id="UP000287330">
    <property type="component" value="Unassembled WGS sequence"/>
</dbReference>
<dbReference type="AlphaFoldDB" id="A0A432Y9H6"/>
<evidence type="ECO:0000313" key="2">
    <source>
        <dbReference type="Proteomes" id="UP000287330"/>
    </source>
</evidence>
<dbReference type="InterPro" id="IPR036249">
    <property type="entry name" value="Thioredoxin-like_sf"/>
</dbReference>
<organism evidence="1 2">
    <name type="scientific">Idiomarina fontislapidosi</name>
    <dbReference type="NCBI Taxonomy" id="263723"/>
    <lineage>
        <taxon>Bacteria</taxon>
        <taxon>Pseudomonadati</taxon>
        <taxon>Pseudomonadota</taxon>
        <taxon>Gammaproteobacteria</taxon>
        <taxon>Alteromonadales</taxon>
        <taxon>Idiomarinaceae</taxon>
        <taxon>Idiomarina</taxon>
    </lineage>
</organism>
<dbReference type="PANTHER" id="PTHR34290">
    <property type="entry name" value="SI:CH73-390P7.2"/>
    <property type="match status" value="1"/>
</dbReference>
<dbReference type="InterPro" id="IPR044691">
    <property type="entry name" value="DCC1_Trx"/>
</dbReference>